<dbReference type="EMBL" id="JACEIQ010000027">
    <property type="protein sequence ID" value="MBA4496231.1"/>
    <property type="molecule type" value="Genomic_DNA"/>
</dbReference>
<name>A0A7W2A938_9BACL</name>
<reference evidence="2 3" key="1">
    <citation type="submission" date="2020-07" db="EMBL/GenBank/DDBJ databases">
        <authorList>
            <person name="Feng H."/>
        </authorList>
    </citation>
    <scope>NUCLEOTIDE SEQUENCE [LARGE SCALE GENOMIC DNA]</scope>
    <source>
        <strain evidence="3">s-10</strain>
    </source>
</reference>
<protein>
    <recommendedName>
        <fullName evidence="4">DUF4190 domain-containing protein</fullName>
    </recommendedName>
</protein>
<dbReference type="Proteomes" id="UP000535491">
    <property type="component" value="Unassembled WGS sequence"/>
</dbReference>
<accession>A0A7W2A938</accession>
<gene>
    <name evidence="2" type="ORF">H1191_18350</name>
</gene>
<feature type="transmembrane region" description="Helical" evidence="1">
    <location>
        <begin position="25"/>
        <end position="52"/>
    </location>
</feature>
<keyword evidence="1" id="KW-1133">Transmembrane helix</keyword>
<keyword evidence="1" id="KW-0812">Transmembrane</keyword>
<dbReference type="AlphaFoldDB" id="A0A7W2A938"/>
<evidence type="ECO:0000313" key="2">
    <source>
        <dbReference type="EMBL" id="MBA4496231.1"/>
    </source>
</evidence>
<keyword evidence="3" id="KW-1185">Reference proteome</keyword>
<evidence type="ECO:0008006" key="4">
    <source>
        <dbReference type="Google" id="ProtNLM"/>
    </source>
</evidence>
<evidence type="ECO:0000313" key="3">
    <source>
        <dbReference type="Proteomes" id="UP000535491"/>
    </source>
</evidence>
<comment type="caution">
    <text evidence="2">The sequence shown here is derived from an EMBL/GenBank/DDBJ whole genome shotgun (WGS) entry which is preliminary data.</text>
</comment>
<sequence length="90" mass="9200">MEPVQQPQSVSSADPAQNKKASISLVLGVLGVIGSLIYALAGVLFGAAGLIVSFSGRKSEKKNLATAGMVLSILGIALGAFAFVLKFFAF</sequence>
<feature type="transmembrane region" description="Helical" evidence="1">
    <location>
        <begin position="64"/>
        <end position="89"/>
    </location>
</feature>
<evidence type="ECO:0000256" key="1">
    <source>
        <dbReference type="SAM" id="Phobius"/>
    </source>
</evidence>
<organism evidence="2 3">
    <name type="scientific">Paenactinomyces guangxiensis</name>
    <dbReference type="NCBI Taxonomy" id="1490290"/>
    <lineage>
        <taxon>Bacteria</taxon>
        <taxon>Bacillati</taxon>
        <taxon>Bacillota</taxon>
        <taxon>Bacilli</taxon>
        <taxon>Bacillales</taxon>
        <taxon>Thermoactinomycetaceae</taxon>
        <taxon>Paenactinomyces</taxon>
    </lineage>
</organism>
<keyword evidence="1" id="KW-0472">Membrane</keyword>
<proteinExistence type="predicted"/>
<dbReference type="RefSeq" id="WP_181754459.1">
    <property type="nucleotide sequence ID" value="NZ_JACEIQ010000027.1"/>
</dbReference>